<keyword evidence="3" id="KW-0238">DNA-binding</keyword>
<reference evidence="6 7" key="1">
    <citation type="submission" date="2022-06" db="EMBL/GenBank/DDBJ databases">
        <title>Isolation of gut microbiota from human fecal samples.</title>
        <authorList>
            <person name="Pamer E.G."/>
            <person name="Barat B."/>
            <person name="Waligurski E."/>
            <person name="Medina S."/>
            <person name="Paddock L."/>
            <person name="Mostad J."/>
        </authorList>
    </citation>
    <scope>NUCLEOTIDE SEQUENCE [LARGE SCALE GENOMIC DNA]</scope>
    <source>
        <strain evidence="6 7">DFI.7.95</strain>
    </source>
</reference>
<evidence type="ECO:0000259" key="5">
    <source>
        <dbReference type="PROSITE" id="PS50931"/>
    </source>
</evidence>
<protein>
    <submittedName>
        <fullName evidence="6">LysR family transcriptional regulator</fullName>
    </submittedName>
</protein>
<evidence type="ECO:0000313" key="7">
    <source>
        <dbReference type="Proteomes" id="UP001524478"/>
    </source>
</evidence>
<keyword evidence="4" id="KW-0804">Transcription</keyword>
<comment type="caution">
    <text evidence="6">The sequence shown here is derived from an EMBL/GenBank/DDBJ whole genome shotgun (WGS) entry which is preliminary data.</text>
</comment>
<keyword evidence="2" id="KW-0805">Transcription regulation</keyword>
<keyword evidence="7" id="KW-1185">Reference proteome</keyword>
<name>A0ABT1SCV2_9FIRM</name>
<dbReference type="Gene3D" id="1.10.10.10">
    <property type="entry name" value="Winged helix-like DNA-binding domain superfamily/Winged helix DNA-binding domain"/>
    <property type="match status" value="1"/>
</dbReference>
<evidence type="ECO:0000313" key="6">
    <source>
        <dbReference type="EMBL" id="MCQ4924269.1"/>
    </source>
</evidence>
<dbReference type="Proteomes" id="UP001524478">
    <property type="component" value="Unassembled WGS sequence"/>
</dbReference>
<dbReference type="PANTHER" id="PTHR30126:SF40">
    <property type="entry name" value="HTH-TYPE TRANSCRIPTIONAL REGULATOR GLTR"/>
    <property type="match status" value="1"/>
</dbReference>
<organism evidence="6 7">
    <name type="scientific">Tissierella carlieri</name>
    <dbReference type="NCBI Taxonomy" id="689904"/>
    <lineage>
        <taxon>Bacteria</taxon>
        <taxon>Bacillati</taxon>
        <taxon>Bacillota</taxon>
        <taxon>Tissierellia</taxon>
        <taxon>Tissierellales</taxon>
        <taxon>Tissierellaceae</taxon>
        <taxon>Tissierella</taxon>
    </lineage>
</organism>
<comment type="similarity">
    <text evidence="1">Belongs to the LysR transcriptional regulatory family.</text>
</comment>
<dbReference type="PROSITE" id="PS50931">
    <property type="entry name" value="HTH_LYSR"/>
    <property type="match status" value="1"/>
</dbReference>
<dbReference type="InterPro" id="IPR036390">
    <property type="entry name" value="WH_DNA-bd_sf"/>
</dbReference>
<evidence type="ECO:0000256" key="1">
    <source>
        <dbReference type="ARBA" id="ARBA00009437"/>
    </source>
</evidence>
<proteinExistence type="inferred from homology"/>
<feature type="domain" description="HTH lysR-type" evidence="5">
    <location>
        <begin position="1"/>
        <end position="58"/>
    </location>
</feature>
<accession>A0ABT1SCV2</accession>
<dbReference type="RefSeq" id="WP_256312040.1">
    <property type="nucleotide sequence ID" value="NZ_JANGAC010000011.1"/>
</dbReference>
<evidence type="ECO:0000256" key="2">
    <source>
        <dbReference type="ARBA" id="ARBA00023015"/>
    </source>
</evidence>
<dbReference type="Gene3D" id="3.40.190.10">
    <property type="entry name" value="Periplasmic binding protein-like II"/>
    <property type="match status" value="2"/>
</dbReference>
<dbReference type="InterPro" id="IPR005119">
    <property type="entry name" value="LysR_subst-bd"/>
</dbReference>
<dbReference type="Pfam" id="PF00126">
    <property type="entry name" value="HTH_1"/>
    <property type="match status" value="1"/>
</dbReference>
<dbReference type="Pfam" id="PF03466">
    <property type="entry name" value="LysR_substrate"/>
    <property type="match status" value="1"/>
</dbReference>
<sequence length="294" mass="34179">MIDFRLKTFLTLCKVLNYTKTAEILHITQPAVSQHIKYLEDNYNVKLFHYAGKSLELTEAGEILCNFTLAMQASSDRLKLMLVTPKINNYPITFGSTLTISEYTMSNLLIKLISDFPHINVTMEVGNTKILLEKLRDGEIDFAILEGHFDKSEYNSMFFSTESFIGVCSPNHPFASKNISFQDVFEERLILREKGSGTRDIFEQILYEHNITMKNFKRITQIGNISVIKELVRENLGITFLYKEAVKTELSDGSLIKIDLKDFDVEREFNFVFLKDSLHHKEYLDWFNYFISIR</sequence>
<dbReference type="SUPFAM" id="SSF46785">
    <property type="entry name" value="Winged helix' DNA-binding domain"/>
    <property type="match status" value="1"/>
</dbReference>
<dbReference type="PANTHER" id="PTHR30126">
    <property type="entry name" value="HTH-TYPE TRANSCRIPTIONAL REGULATOR"/>
    <property type="match status" value="1"/>
</dbReference>
<dbReference type="PRINTS" id="PR00039">
    <property type="entry name" value="HTHLYSR"/>
</dbReference>
<evidence type="ECO:0000256" key="4">
    <source>
        <dbReference type="ARBA" id="ARBA00023163"/>
    </source>
</evidence>
<dbReference type="InterPro" id="IPR036388">
    <property type="entry name" value="WH-like_DNA-bd_sf"/>
</dbReference>
<dbReference type="InterPro" id="IPR000847">
    <property type="entry name" value="LysR_HTH_N"/>
</dbReference>
<dbReference type="EMBL" id="JANGAC010000011">
    <property type="protein sequence ID" value="MCQ4924269.1"/>
    <property type="molecule type" value="Genomic_DNA"/>
</dbReference>
<evidence type="ECO:0000256" key="3">
    <source>
        <dbReference type="ARBA" id="ARBA00023125"/>
    </source>
</evidence>
<gene>
    <name evidence="6" type="ORF">NE686_14295</name>
</gene>
<dbReference type="SUPFAM" id="SSF53850">
    <property type="entry name" value="Periplasmic binding protein-like II"/>
    <property type="match status" value="1"/>
</dbReference>